<name>A0ABD7Q6W8_HAFAL</name>
<evidence type="ECO:0000259" key="6">
    <source>
        <dbReference type="PROSITE" id="PS51123"/>
    </source>
</evidence>
<feature type="transmembrane region" description="Helical" evidence="5">
    <location>
        <begin position="433"/>
        <end position="452"/>
    </location>
</feature>
<dbReference type="CDD" id="cd07185">
    <property type="entry name" value="OmpA_C-like"/>
    <property type="match status" value="1"/>
</dbReference>
<dbReference type="PRINTS" id="PR01021">
    <property type="entry name" value="OMPADOMAIN"/>
</dbReference>
<feature type="domain" description="OmpA-like" evidence="6">
    <location>
        <begin position="482"/>
        <end position="600"/>
    </location>
</feature>
<evidence type="ECO:0000256" key="1">
    <source>
        <dbReference type="ARBA" id="ARBA00004442"/>
    </source>
</evidence>
<evidence type="ECO:0000256" key="4">
    <source>
        <dbReference type="PROSITE-ProRule" id="PRU00473"/>
    </source>
</evidence>
<dbReference type="InterPro" id="IPR036737">
    <property type="entry name" value="OmpA-like_sf"/>
</dbReference>
<dbReference type="InterPro" id="IPR050330">
    <property type="entry name" value="Bact_OuterMem_StrucFunc"/>
</dbReference>
<keyword evidence="3" id="KW-0998">Cell outer membrane</keyword>
<keyword evidence="5" id="KW-0812">Transmembrane</keyword>
<dbReference type="EMBL" id="SITJ01000059">
    <property type="protein sequence ID" value="TBL68515.1"/>
    <property type="molecule type" value="Genomic_DNA"/>
</dbReference>
<dbReference type="PANTHER" id="PTHR30329">
    <property type="entry name" value="STATOR ELEMENT OF FLAGELLAR MOTOR COMPLEX"/>
    <property type="match status" value="1"/>
</dbReference>
<keyword evidence="5" id="KW-1133">Transmembrane helix</keyword>
<accession>A0ABD7Q6W8</accession>
<comment type="subcellular location">
    <subcellularLocation>
        <location evidence="1">Cell outer membrane</location>
    </subcellularLocation>
</comment>
<dbReference type="GO" id="GO:0009279">
    <property type="term" value="C:cell outer membrane"/>
    <property type="evidence" value="ECO:0007669"/>
    <property type="project" value="UniProtKB-SubCell"/>
</dbReference>
<keyword evidence="2 4" id="KW-0472">Membrane</keyword>
<comment type="caution">
    <text evidence="7">The sequence shown here is derived from an EMBL/GenBank/DDBJ whole genome shotgun (WGS) entry which is preliminary data.</text>
</comment>
<dbReference type="InterPro" id="IPR006665">
    <property type="entry name" value="OmpA-like"/>
</dbReference>
<evidence type="ECO:0000313" key="8">
    <source>
        <dbReference type="Proteomes" id="UP000291600"/>
    </source>
</evidence>
<reference evidence="7 8" key="1">
    <citation type="submission" date="2019-02" db="EMBL/GenBank/DDBJ databases">
        <title>Comparative genomic analysis of the Hafnia genus genomes.</title>
        <authorList>
            <person name="Zhiqiu Y."/>
            <person name="Chao Y."/>
            <person name="Yuhui D."/>
            <person name="Di H."/>
            <person name="Bin L."/>
        </authorList>
    </citation>
    <scope>NUCLEOTIDE SEQUENCE [LARGE SCALE GENOMIC DNA]</scope>
    <source>
        <strain evidence="7 8">PCM_1210</strain>
    </source>
</reference>
<evidence type="ECO:0000256" key="5">
    <source>
        <dbReference type="SAM" id="Phobius"/>
    </source>
</evidence>
<evidence type="ECO:0000256" key="2">
    <source>
        <dbReference type="ARBA" id="ARBA00023136"/>
    </source>
</evidence>
<protein>
    <submittedName>
        <fullName evidence="7">OmpA family protein</fullName>
    </submittedName>
</protein>
<dbReference type="Proteomes" id="UP000291600">
    <property type="component" value="Unassembled WGS sequence"/>
</dbReference>
<proteinExistence type="predicted"/>
<dbReference type="RefSeq" id="WP_130970681.1">
    <property type="nucleotide sequence ID" value="NZ_SITJ01000059.1"/>
</dbReference>
<dbReference type="InterPro" id="IPR006664">
    <property type="entry name" value="OMP_bac"/>
</dbReference>
<gene>
    <name evidence="7" type="ORF">EYY96_07470</name>
</gene>
<dbReference type="PROSITE" id="PS51123">
    <property type="entry name" value="OMPA_2"/>
    <property type="match status" value="1"/>
</dbReference>
<dbReference type="Pfam" id="PF00691">
    <property type="entry name" value="OmpA"/>
    <property type="match status" value="1"/>
</dbReference>
<sequence>MVNSGTFFGRLISIDTLISFDGVVPSPADLQLKLISLIEQFNKALYTENQISSESESLCRALCFYFDKRLTTNKNNSPLSWQKYSLKYYFYGYSDEKFCLSDQLETLLGASSLVIFHYTWKLLTLLIQSEGEIDSLLVLRAGYQERYSSQARIPSLSSIEETSSWATHHSVVSHAPLYVFIIGPFAAKWFSQNHLSSTGDNSIVWMVSGYPNDLVNQLTHLDTNHHAAAMTFFPVLSDGFENSITMIEEIRAWQFALSTTALPAQLPCLLGFYTRLSLQRYSHDPDRAIWSGKLTPLPNSHLNVETLIANLISELEVHDDGNDFYAIQRHAMGSTFVAWLAEVQIMNVLQKMFDNTKLHLAGVTLADHGVGFTRHGAWSSWLGEKYGILPGLSKSIAMLPLPMIPLALPEQISIVKPEYEFTSAPPTIPNRRLQIAVLMTFCICLITGLYWFSMRDQDGVHTQQSLNALLKNLLEDNDTNIDEALFSLSGTAPLFENGSSILMPESERELAELVPKMMLLPQQTFLIIGHSDSTGSAVVNQRLSIKRARVIQEWLIDHTGLPANQFIIEGASDSRPLTSNTTKEGRAQNRRVEIIPLSTQYN</sequence>
<organism evidence="7 8">
    <name type="scientific">Hafnia alvei</name>
    <dbReference type="NCBI Taxonomy" id="569"/>
    <lineage>
        <taxon>Bacteria</taxon>
        <taxon>Pseudomonadati</taxon>
        <taxon>Pseudomonadota</taxon>
        <taxon>Gammaproteobacteria</taxon>
        <taxon>Enterobacterales</taxon>
        <taxon>Hafniaceae</taxon>
        <taxon>Hafnia</taxon>
    </lineage>
</organism>
<dbReference type="Gene3D" id="3.30.1330.60">
    <property type="entry name" value="OmpA-like domain"/>
    <property type="match status" value="1"/>
</dbReference>
<evidence type="ECO:0000313" key="7">
    <source>
        <dbReference type="EMBL" id="TBL68515.1"/>
    </source>
</evidence>
<dbReference type="PANTHER" id="PTHR30329:SF21">
    <property type="entry name" value="LIPOPROTEIN YIAD-RELATED"/>
    <property type="match status" value="1"/>
</dbReference>
<dbReference type="SUPFAM" id="SSF103088">
    <property type="entry name" value="OmpA-like"/>
    <property type="match status" value="1"/>
</dbReference>
<evidence type="ECO:0000256" key="3">
    <source>
        <dbReference type="ARBA" id="ARBA00023237"/>
    </source>
</evidence>
<dbReference type="AlphaFoldDB" id="A0ABD7Q6W8"/>